<dbReference type="InterPro" id="IPR003593">
    <property type="entry name" value="AAA+_ATPase"/>
</dbReference>
<proteinExistence type="predicted"/>
<dbReference type="OrthoDB" id="7875923at2"/>
<dbReference type="Pfam" id="PF00005">
    <property type="entry name" value="ABC_tran"/>
    <property type="match status" value="1"/>
</dbReference>
<dbReference type="PANTHER" id="PTHR43790:SF8">
    <property type="entry name" value="SUGAR ABC TRANSPORTER ATP-BINDING PROTEIN"/>
    <property type="match status" value="1"/>
</dbReference>
<gene>
    <name evidence="5" type="ORF">FHX75_121960</name>
</gene>
<dbReference type="Proteomes" id="UP000319927">
    <property type="component" value="Unassembled WGS sequence"/>
</dbReference>
<dbReference type="EMBL" id="VIXA01000002">
    <property type="protein sequence ID" value="TWG23408.1"/>
    <property type="molecule type" value="Genomic_DNA"/>
</dbReference>
<comment type="caution">
    <text evidence="5">The sequence shown here is derived from an EMBL/GenBank/DDBJ whole genome shotgun (WGS) entry which is preliminary data.</text>
</comment>
<organism evidence="5 6">
    <name type="scientific">Micromonospora palomenae</name>
    <dbReference type="NCBI Taxonomy" id="1461247"/>
    <lineage>
        <taxon>Bacteria</taxon>
        <taxon>Bacillati</taxon>
        <taxon>Actinomycetota</taxon>
        <taxon>Actinomycetes</taxon>
        <taxon>Micromonosporales</taxon>
        <taxon>Micromonosporaceae</taxon>
        <taxon>Micromonospora</taxon>
    </lineage>
</organism>
<dbReference type="SMART" id="SM00382">
    <property type="entry name" value="AAA"/>
    <property type="match status" value="1"/>
</dbReference>
<feature type="domain" description="ABC transporter" evidence="4">
    <location>
        <begin position="7"/>
        <end position="244"/>
    </location>
</feature>
<evidence type="ECO:0000259" key="4">
    <source>
        <dbReference type="PROSITE" id="PS50893"/>
    </source>
</evidence>
<dbReference type="InterPro" id="IPR050107">
    <property type="entry name" value="ABC_carbohydrate_import_ATPase"/>
</dbReference>
<dbReference type="PANTHER" id="PTHR43790">
    <property type="entry name" value="CARBOHYDRATE TRANSPORT ATP-BINDING PROTEIN MG119-RELATED"/>
    <property type="match status" value="1"/>
</dbReference>
<sequence length="274" mass="29049">MSATPLLELRGIDKSFGPVQVLRDVALSVHPGEVTALVGDNGAGKSTLVKCISGIHPTDSGEFLFEGRPVTVSSPRDAAALGIDVVYQDLALCDNLDIVQNMFLGREKRRGIVLDEPTMEQMAAETLAGLGVRNVKSLRQHISSLSGGQRQTVAIAKAVLWNSRLVILDEPTAALGLAQTAQVLEIVRRLADNGLAVVLISHNMNDVFAISDRIAALYLGQMVAQVKTTDITHSQVVELITTGRSRHLGLGAEPDAGGTRDGSEPAHLTPGAVR</sequence>
<dbReference type="GO" id="GO:0005524">
    <property type="term" value="F:ATP binding"/>
    <property type="evidence" value="ECO:0007669"/>
    <property type="project" value="UniProtKB-KW"/>
</dbReference>
<keyword evidence="1" id="KW-0547">Nucleotide-binding</keyword>
<protein>
    <submittedName>
        <fullName evidence="5">Monosaccharide ABC transporter ATP-binding protein (CUT2 family)</fullName>
    </submittedName>
</protein>
<dbReference type="Gene3D" id="3.40.50.300">
    <property type="entry name" value="P-loop containing nucleotide triphosphate hydrolases"/>
    <property type="match status" value="1"/>
</dbReference>
<feature type="region of interest" description="Disordered" evidence="3">
    <location>
        <begin position="249"/>
        <end position="274"/>
    </location>
</feature>
<evidence type="ECO:0000256" key="1">
    <source>
        <dbReference type="ARBA" id="ARBA00022741"/>
    </source>
</evidence>
<evidence type="ECO:0000313" key="6">
    <source>
        <dbReference type="Proteomes" id="UP000319927"/>
    </source>
</evidence>
<evidence type="ECO:0000256" key="3">
    <source>
        <dbReference type="SAM" id="MobiDB-lite"/>
    </source>
</evidence>
<keyword evidence="2 5" id="KW-0067">ATP-binding</keyword>
<dbReference type="InterPro" id="IPR003439">
    <property type="entry name" value="ABC_transporter-like_ATP-bd"/>
</dbReference>
<dbReference type="RefSeq" id="WP_154941876.1">
    <property type="nucleotide sequence ID" value="NZ_VIXA01000002.1"/>
</dbReference>
<dbReference type="InterPro" id="IPR027417">
    <property type="entry name" value="P-loop_NTPase"/>
</dbReference>
<dbReference type="SUPFAM" id="SSF52540">
    <property type="entry name" value="P-loop containing nucleoside triphosphate hydrolases"/>
    <property type="match status" value="1"/>
</dbReference>
<evidence type="ECO:0000313" key="5">
    <source>
        <dbReference type="EMBL" id="TWG23408.1"/>
    </source>
</evidence>
<dbReference type="PROSITE" id="PS50893">
    <property type="entry name" value="ABC_TRANSPORTER_2"/>
    <property type="match status" value="1"/>
</dbReference>
<evidence type="ECO:0000256" key="2">
    <source>
        <dbReference type="ARBA" id="ARBA00022840"/>
    </source>
</evidence>
<accession>A0A561WHS3</accession>
<dbReference type="GO" id="GO:0016887">
    <property type="term" value="F:ATP hydrolysis activity"/>
    <property type="evidence" value="ECO:0007669"/>
    <property type="project" value="InterPro"/>
</dbReference>
<dbReference type="AlphaFoldDB" id="A0A561WHS3"/>
<keyword evidence="6" id="KW-1185">Reference proteome</keyword>
<reference evidence="5 6" key="1">
    <citation type="submission" date="2019-06" db="EMBL/GenBank/DDBJ databases">
        <title>Sequencing the genomes of 1000 actinobacteria strains.</title>
        <authorList>
            <person name="Klenk H.-P."/>
        </authorList>
    </citation>
    <scope>NUCLEOTIDE SEQUENCE [LARGE SCALE GENOMIC DNA]</scope>
    <source>
        <strain evidence="5 6">DSM 102131</strain>
    </source>
</reference>
<dbReference type="CDD" id="cd03216">
    <property type="entry name" value="ABC_Carb_Monos_I"/>
    <property type="match status" value="1"/>
</dbReference>
<name>A0A561WHS3_9ACTN</name>